<dbReference type="AlphaFoldDB" id="A0A2S7MZA5"/>
<dbReference type="EMBL" id="PKOZ01000006">
    <property type="protein sequence ID" value="PQD95058.1"/>
    <property type="molecule type" value="Genomic_DNA"/>
</dbReference>
<protein>
    <submittedName>
        <fullName evidence="5">S-adenosylmethionine:tRNA ribosyltransferase-isomerase</fullName>
    </submittedName>
</protein>
<dbReference type="InterPro" id="IPR042118">
    <property type="entry name" value="QueA_dom1"/>
</dbReference>
<dbReference type="Pfam" id="PF02547">
    <property type="entry name" value="Queuosine_synth"/>
    <property type="match status" value="1"/>
</dbReference>
<evidence type="ECO:0000256" key="3">
    <source>
        <dbReference type="ARBA" id="ARBA00022691"/>
    </source>
</evidence>
<organism evidence="5 6">
    <name type="scientific">Pradoshia eiseniae</name>
    <dbReference type="NCBI Taxonomy" id="2064768"/>
    <lineage>
        <taxon>Bacteria</taxon>
        <taxon>Bacillati</taxon>
        <taxon>Bacillota</taxon>
        <taxon>Bacilli</taxon>
        <taxon>Bacillales</taxon>
        <taxon>Bacillaceae</taxon>
        <taxon>Pradoshia</taxon>
    </lineage>
</organism>
<evidence type="ECO:0000256" key="4">
    <source>
        <dbReference type="ARBA" id="ARBA00022785"/>
    </source>
</evidence>
<dbReference type="PANTHER" id="PTHR30307">
    <property type="entry name" value="S-ADENOSYLMETHIONINE:TRNA RIBOSYLTRANSFERASE-ISOMERASE"/>
    <property type="match status" value="1"/>
</dbReference>
<name>A0A2S7MZA5_9BACI</name>
<dbReference type="SUPFAM" id="SSF111337">
    <property type="entry name" value="QueA-like"/>
    <property type="match status" value="1"/>
</dbReference>
<comment type="caution">
    <text evidence="5">The sequence shown here is derived from an EMBL/GenBank/DDBJ whole genome shotgun (WGS) entry which is preliminary data.</text>
</comment>
<keyword evidence="2 5" id="KW-0808">Transferase</keyword>
<keyword evidence="6" id="KW-1185">Reference proteome</keyword>
<keyword evidence="4" id="KW-0671">Queuosine biosynthesis</keyword>
<gene>
    <name evidence="5" type="ORF">CYL18_12080</name>
</gene>
<dbReference type="InterPro" id="IPR036100">
    <property type="entry name" value="QueA_sf"/>
</dbReference>
<evidence type="ECO:0000313" key="6">
    <source>
        <dbReference type="Proteomes" id="UP000239663"/>
    </source>
</evidence>
<dbReference type="GO" id="GO:0008616">
    <property type="term" value="P:tRNA queuosine(34) biosynthetic process"/>
    <property type="evidence" value="ECO:0007669"/>
    <property type="project" value="UniProtKB-KW"/>
</dbReference>
<dbReference type="OrthoDB" id="9783887at2"/>
<evidence type="ECO:0000256" key="2">
    <source>
        <dbReference type="ARBA" id="ARBA00022679"/>
    </source>
</evidence>
<keyword evidence="1" id="KW-0963">Cytoplasm</keyword>
<dbReference type="GO" id="GO:0051075">
    <property type="term" value="F:S-adenosylmethionine:tRNA ribosyltransferase-isomerase activity"/>
    <property type="evidence" value="ECO:0007669"/>
    <property type="project" value="TreeGrafter"/>
</dbReference>
<evidence type="ECO:0000313" key="5">
    <source>
        <dbReference type="EMBL" id="PQD95058.1"/>
    </source>
</evidence>
<dbReference type="Gene3D" id="3.40.1780.10">
    <property type="entry name" value="QueA-like"/>
    <property type="match status" value="1"/>
</dbReference>
<accession>A0A2S7MZA5</accession>
<dbReference type="Gene3D" id="2.40.10.240">
    <property type="entry name" value="QueA-like"/>
    <property type="match status" value="1"/>
</dbReference>
<dbReference type="InterPro" id="IPR003699">
    <property type="entry name" value="QueA"/>
</dbReference>
<keyword evidence="3" id="KW-0949">S-adenosyl-L-methionine</keyword>
<dbReference type="RefSeq" id="WP_104849763.1">
    <property type="nucleotide sequence ID" value="NZ_PKOZ01000006.1"/>
</dbReference>
<dbReference type="Proteomes" id="UP000239663">
    <property type="component" value="Unassembled WGS sequence"/>
</dbReference>
<evidence type="ECO:0000256" key="1">
    <source>
        <dbReference type="ARBA" id="ARBA00022490"/>
    </source>
</evidence>
<reference evidence="5 6" key="1">
    <citation type="submission" date="2017-12" db="EMBL/GenBank/DDBJ databases">
        <title>Taxonomic description and draft genome of Pradoshia cofamensis Gen. nov., sp. nov., a thermotolerant bacillale isolated from anterior gut of earthworm Eisenia fetida.</title>
        <authorList>
            <person name="Saha T."/>
            <person name="Chakraborty R."/>
        </authorList>
    </citation>
    <scope>NUCLEOTIDE SEQUENCE [LARGE SCALE GENOMIC DNA]</scope>
    <source>
        <strain evidence="5 6">EAG3</strain>
    </source>
</reference>
<dbReference type="InterPro" id="IPR042119">
    <property type="entry name" value="QueA_dom2"/>
</dbReference>
<sequence>MGAIRKSFSIPVELNACIPPEERGVRRDGVKLMVIEKETGKIVHDVFYHLGHYLRKGDLLLLNNSRTIPAVLWTHCGKEVRLARSWTSGYWDVLIIGDEVEAGADLHFPNQLMAKIKNRVDGTPLWTVSFNQENELFFDTLYRHGEPIRYEYIDTPWKLESYQTVYASVPGSAEMPSAGRAFSWELLFELQKKGIKLGFLQLHTGLSDFCDDEYPVKPAVNPEYYHVPEETLKSIHAAKKVGGRIIAVGTTVVRAAESAILTGKAEGITTLSIGEHDQLQVIDGLLTGFHEAEASHLDLLCSLIDSQKLVAAYEMAIKERYLWHEFGDMNLII</sequence>
<keyword evidence="5" id="KW-0413">Isomerase</keyword>
<dbReference type="PANTHER" id="PTHR30307:SF0">
    <property type="entry name" value="S-ADENOSYLMETHIONINE:TRNA RIBOSYLTRANSFERASE-ISOMERASE"/>
    <property type="match status" value="1"/>
</dbReference>
<proteinExistence type="predicted"/>